<comment type="similarity">
    <text evidence="1">Belongs to the NADH:flavin oxidoreductase/NADH oxidase family.</text>
</comment>
<feature type="domain" description="NADH:flavin oxidoreductase/NADH oxidase N-terminal" evidence="5">
    <location>
        <begin position="33"/>
        <end position="327"/>
    </location>
</feature>
<protein>
    <recommendedName>
        <fullName evidence="5">NADH:flavin oxidoreductase/NADH oxidase N-terminal domain-containing protein</fullName>
    </recommendedName>
</protein>
<dbReference type="PANTHER" id="PTHR43656:SF5">
    <property type="entry name" value="NADH:FLAVIN OXIDOREDUCTASE_NADH OXIDASE N-TERMINAL DOMAIN-CONTAINING PROTEIN"/>
    <property type="match status" value="1"/>
</dbReference>
<dbReference type="Gene3D" id="3.20.20.70">
    <property type="entry name" value="Aldolase class I"/>
    <property type="match status" value="1"/>
</dbReference>
<dbReference type="CDD" id="cd04733">
    <property type="entry name" value="OYE_like_2_FMN"/>
    <property type="match status" value="1"/>
</dbReference>
<evidence type="ECO:0000313" key="6">
    <source>
        <dbReference type="EMBL" id="KAF4311804.1"/>
    </source>
</evidence>
<dbReference type="Pfam" id="PF00724">
    <property type="entry name" value="Oxidored_FMN"/>
    <property type="match status" value="1"/>
</dbReference>
<name>A0A8H4J320_9PEZI</name>
<evidence type="ECO:0000256" key="4">
    <source>
        <dbReference type="ARBA" id="ARBA00023002"/>
    </source>
</evidence>
<dbReference type="InterPro" id="IPR051799">
    <property type="entry name" value="NADH_flavin_oxidoreductase"/>
</dbReference>
<reference evidence="6" key="1">
    <citation type="submission" date="2020-04" db="EMBL/GenBank/DDBJ databases">
        <title>Genome Assembly and Annotation of Botryosphaeria dothidea sdau 11-99, a Latent Pathogen of Apple Fruit Ring Rot in China.</title>
        <authorList>
            <person name="Yu C."/>
            <person name="Diao Y."/>
            <person name="Lu Q."/>
            <person name="Zhao J."/>
            <person name="Cui S."/>
            <person name="Peng C."/>
            <person name="He B."/>
            <person name="Liu H."/>
        </authorList>
    </citation>
    <scope>NUCLEOTIDE SEQUENCE [LARGE SCALE GENOMIC DNA]</scope>
    <source>
        <strain evidence="6">Sdau11-99</strain>
    </source>
</reference>
<comment type="caution">
    <text evidence="6">The sequence shown here is derived from an EMBL/GenBank/DDBJ whole genome shotgun (WGS) entry which is preliminary data.</text>
</comment>
<keyword evidence="3" id="KW-0288">FMN</keyword>
<dbReference type="Proteomes" id="UP000572817">
    <property type="component" value="Unassembled WGS sequence"/>
</dbReference>
<proteinExistence type="inferred from homology"/>
<dbReference type="GO" id="GO:0010181">
    <property type="term" value="F:FMN binding"/>
    <property type="evidence" value="ECO:0007669"/>
    <property type="project" value="InterPro"/>
</dbReference>
<accession>A0A8H4J320</accession>
<evidence type="ECO:0000256" key="2">
    <source>
        <dbReference type="ARBA" id="ARBA00022630"/>
    </source>
</evidence>
<keyword evidence="7" id="KW-1185">Reference proteome</keyword>
<dbReference type="AlphaFoldDB" id="A0A8H4J320"/>
<evidence type="ECO:0000259" key="5">
    <source>
        <dbReference type="Pfam" id="PF00724"/>
    </source>
</evidence>
<sequence>MSERLASWDAERLEARGIPSESMVNLYRRWGECGDIGVIVTGNVMVHPTHLVSTGNPVVPIGSRFSGERFERYQDVAHQAKRAGSLVLAQLSHPGRQVAAEIQPNPVSASAVPMRGPKFGMTFAEPHAASHEEICEIVDAFAHAAEFLGKAGYDGVQLHAAHGFLLAQFLSASTNKRLDEYGGSLENRSRLIIDIASAIRSRTRPDFIVGIKLNSVEFQEGVAAEELGEAKRLCRMLEMQRFDFIEVSGGNWEAPAFTHKRESTRMREAFFIEFADVIAPVLSKTKLYITGGFKTGGAMARAIANSSCDGVGIARPLCQEPRLCSNLIAGVVKGCIRTLLDDDDHLLSHVAAGTHMRQIGKDEEPINLGSKSHLDGFMEDLSAWMGRSGDVGYFDVVSAPVAPYGSASLLLS</sequence>
<keyword evidence="2" id="KW-0285">Flavoprotein</keyword>
<dbReference type="EMBL" id="WWBZ02000008">
    <property type="protein sequence ID" value="KAF4311804.1"/>
    <property type="molecule type" value="Genomic_DNA"/>
</dbReference>
<dbReference type="OrthoDB" id="1663137at2759"/>
<dbReference type="InterPro" id="IPR013785">
    <property type="entry name" value="Aldolase_TIM"/>
</dbReference>
<dbReference type="SUPFAM" id="SSF51395">
    <property type="entry name" value="FMN-linked oxidoreductases"/>
    <property type="match status" value="1"/>
</dbReference>
<dbReference type="InterPro" id="IPR001155">
    <property type="entry name" value="OxRdtase_FMN_N"/>
</dbReference>
<evidence type="ECO:0000313" key="7">
    <source>
        <dbReference type="Proteomes" id="UP000572817"/>
    </source>
</evidence>
<dbReference type="GO" id="GO:0016491">
    <property type="term" value="F:oxidoreductase activity"/>
    <property type="evidence" value="ECO:0007669"/>
    <property type="project" value="UniProtKB-KW"/>
</dbReference>
<dbReference type="PANTHER" id="PTHR43656">
    <property type="entry name" value="BINDING OXIDOREDUCTASE, PUTATIVE (AFU_ORTHOLOGUE AFUA_2G08260)-RELATED"/>
    <property type="match status" value="1"/>
</dbReference>
<organism evidence="6 7">
    <name type="scientific">Botryosphaeria dothidea</name>
    <dbReference type="NCBI Taxonomy" id="55169"/>
    <lineage>
        <taxon>Eukaryota</taxon>
        <taxon>Fungi</taxon>
        <taxon>Dikarya</taxon>
        <taxon>Ascomycota</taxon>
        <taxon>Pezizomycotina</taxon>
        <taxon>Dothideomycetes</taxon>
        <taxon>Dothideomycetes incertae sedis</taxon>
        <taxon>Botryosphaeriales</taxon>
        <taxon>Botryosphaeriaceae</taxon>
        <taxon>Botryosphaeria</taxon>
    </lineage>
</organism>
<gene>
    <name evidence="6" type="ORF">GTA08_BOTSDO12590</name>
</gene>
<evidence type="ECO:0000256" key="1">
    <source>
        <dbReference type="ARBA" id="ARBA00005979"/>
    </source>
</evidence>
<keyword evidence="4" id="KW-0560">Oxidoreductase</keyword>
<evidence type="ECO:0000256" key="3">
    <source>
        <dbReference type="ARBA" id="ARBA00022643"/>
    </source>
</evidence>